<accession>A0A4P6JJY1</accession>
<name>A0A4P6JJY1_KTERU</name>
<gene>
    <name evidence="3" type="ORF">EPA93_05245</name>
</gene>
<keyword evidence="4" id="KW-1185">Reference proteome</keyword>
<dbReference type="GO" id="GO:0004493">
    <property type="term" value="F:methylmalonyl-CoA epimerase activity"/>
    <property type="evidence" value="ECO:0007669"/>
    <property type="project" value="TreeGrafter"/>
</dbReference>
<proteinExistence type="predicted"/>
<dbReference type="GO" id="GO:0046872">
    <property type="term" value="F:metal ion binding"/>
    <property type="evidence" value="ECO:0007669"/>
    <property type="project" value="UniProtKB-KW"/>
</dbReference>
<dbReference type="EMBL" id="CP035758">
    <property type="protein sequence ID" value="QBD75439.1"/>
    <property type="molecule type" value="Genomic_DNA"/>
</dbReference>
<evidence type="ECO:0000256" key="1">
    <source>
        <dbReference type="ARBA" id="ARBA00022723"/>
    </source>
</evidence>
<dbReference type="InterPro" id="IPR051785">
    <property type="entry name" value="MMCE/EMCE_epimerase"/>
</dbReference>
<feature type="domain" description="VOC" evidence="2">
    <location>
        <begin position="16"/>
        <end position="154"/>
    </location>
</feature>
<dbReference type="OrthoDB" id="9788468at2"/>
<dbReference type="Proteomes" id="UP000290365">
    <property type="component" value="Chromosome"/>
</dbReference>
<dbReference type="PANTHER" id="PTHR43048">
    <property type="entry name" value="METHYLMALONYL-COA EPIMERASE"/>
    <property type="match status" value="1"/>
</dbReference>
<dbReference type="InterPro" id="IPR029068">
    <property type="entry name" value="Glyas_Bleomycin-R_OHBP_Dase"/>
</dbReference>
<dbReference type="Pfam" id="PF13669">
    <property type="entry name" value="Glyoxalase_4"/>
    <property type="match status" value="1"/>
</dbReference>
<evidence type="ECO:0000259" key="2">
    <source>
        <dbReference type="PROSITE" id="PS51819"/>
    </source>
</evidence>
<keyword evidence="1" id="KW-0479">Metal-binding</keyword>
<dbReference type="KEGG" id="kbs:EPA93_05245"/>
<dbReference type="AlphaFoldDB" id="A0A4P6JJY1"/>
<evidence type="ECO:0000313" key="3">
    <source>
        <dbReference type="EMBL" id="QBD75439.1"/>
    </source>
</evidence>
<organism evidence="3 4">
    <name type="scientific">Ktedonosporobacter rubrisoli</name>
    <dbReference type="NCBI Taxonomy" id="2509675"/>
    <lineage>
        <taxon>Bacteria</taxon>
        <taxon>Bacillati</taxon>
        <taxon>Chloroflexota</taxon>
        <taxon>Ktedonobacteria</taxon>
        <taxon>Ktedonobacterales</taxon>
        <taxon>Ktedonosporobacteraceae</taxon>
        <taxon>Ktedonosporobacter</taxon>
    </lineage>
</organism>
<evidence type="ECO:0000313" key="4">
    <source>
        <dbReference type="Proteomes" id="UP000290365"/>
    </source>
</evidence>
<reference evidence="3 4" key="1">
    <citation type="submission" date="2019-01" db="EMBL/GenBank/DDBJ databases">
        <title>Ktedonosporobacter rubrisoli SCAWS-G2.</title>
        <authorList>
            <person name="Huang Y."/>
            <person name="Yan B."/>
        </authorList>
    </citation>
    <scope>NUCLEOTIDE SEQUENCE [LARGE SCALE GENOMIC DNA]</scope>
    <source>
        <strain evidence="3 4">SCAWS-G2</strain>
    </source>
</reference>
<dbReference type="PROSITE" id="PS51819">
    <property type="entry name" value="VOC"/>
    <property type="match status" value="1"/>
</dbReference>
<protein>
    <recommendedName>
        <fullName evidence="2">VOC domain-containing protein</fullName>
    </recommendedName>
</protein>
<dbReference type="SUPFAM" id="SSF54593">
    <property type="entry name" value="Glyoxalase/Bleomycin resistance protein/Dihydroxybiphenyl dioxygenase"/>
    <property type="match status" value="1"/>
</dbReference>
<sequence>MTEIAVPQRTDFQLPELHHVGIIVRDRDATIRRYREIMGITSFFSLDVPTSRALVHGEPTSFDLRVGYAWLGNTMLELLQPLDRVSPHFHFLEEHGEGMHHLGFLVPNVDDILAKLQGKGLRLLLESTEPAVDMKTVYLEGNDVSGVVLELIQGGPAIHAFYNQVYQAIGRKNLP</sequence>
<dbReference type="GO" id="GO:0046491">
    <property type="term" value="P:L-methylmalonyl-CoA metabolic process"/>
    <property type="evidence" value="ECO:0007669"/>
    <property type="project" value="TreeGrafter"/>
</dbReference>
<dbReference type="InterPro" id="IPR037523">
    <property type="entry name" value="VOC_core"/>
</dbReference>
<dbReference type="Gene3D" id="3.10.180.10">
    <property type="entry name" value="2,3-Dihydroxybiphenyl 1,2-Dioxygenase, domain 1"/>
    <property type="match status" value="1"/>
</dbReference>
<dbReference type="RefSeq" id="WP_129886037.1">
    <property type="nucleotide sequence ID" value="NZ_CP035758.1"/>
</dbReference>
<dbReference type="PANTHER" id="PTHR43048:SF3">
    <property type="entry name" value="METHYLMALONYL-COA EPIMERASE, MITOCHONDRIAL"/>
    <property type="match status" value="1"/>
</dbReference>